<evidence type="ECO:0000313" key="3">
    <source>
        <dbReference type="EMBL" id="KAL1226048.1"/>
    </source>
</evidence>
<reference evidence="3 4" key="1">
    <citation type="submission" date="2024-04" db="EMBL/GenBank/DDBJ databases">
        <title>Genome assembly C_amara_ONT_v2.</title>
        <authorList>
            <person name="Yant L."/>
            <person name="Moore C."/>
            <person name="Slenker M."/>
        </authorList>
    </citation>
    <scope>NUCLEOTIDE SEQUENCE [LARGE SCALE GENOMIC DNA]</scope>
    <source>
        <tissue evidence="3">Leaf</tissue>
    </source>
</reference>
<dbReference type="PANTHER" id="PTHR33116:SF86">
    <property type="entry name" value="REVERSE TRANSCRIPTASE DOMAIN-CONTAINING PROTEIN"/>
    <property type="match status" value="1"/>
</dbReference>
<dbReference type="Pfam" id="PF13456">
    <property type="entry name" value="RVT_3"/>
    <property type="match status" value="1"/>
</dbReference>
<sequence>MCRQKEKEGLGFRDIERFNQALLGKQAWRIFDKPSSLLAQILQHRYFRNQSFLNSGVGNRPLYGWRSIMWGRDLLKKGLLVKVGNGQSTRVWKDNWIDDEFLRSATQFYEGIDENLRVADLWYPNSTTWNLPILRHYFNERDVTFISRIRPNPTREDESRWNFSRHGEYTTQTAYKLSESILEASEYQNTNIPAIETRLEYGPPPPPRKIRHFFWRVARGAMAVAERLNTRGMNVDTLCPSCHSGPETVCHVLFLCPMATHVWSEVNLPPPRSGFSHNSIFINLHHLLACCDSAKIPIVTRRAFLWVLWHIWKARNSFTLKKTRISIESLVEQAYEEADEWFMANGSPIQIQVAETSTTPCTRKWEPPPPSFTKCSIGSDWCLRSGGAGVVWLLRNHLGNPLFHSRRSFSNARSTLEAELLSVLWATENMGNMSQSKVIFELSSEQAIQAVISPSRYPEHGSLLSEIMRYLNKLEEWRIVYLLETSIVLVWRIACSVIAEQRHQSYIARGAPSWLRALIISEKSYSTTMEEIEIMLFSYFFTLF</sequence>
<evidence type="ECO:0000313" key="4">
    <source>
        <dbReference type="Proteomes" id="UP001558713"/>
    </source>
</evidence>
<dbReference type="PANTHER" id="PTHR33116">
    <property type="entry name" value="REVERSE TRANSCRIPTASE ZINC-BINDING DOMAIN-CONTAINING PROTEIN-RELATED-RELATED"/>
    <property type="match status" value="1"/>
</dbReference>
<evidence type="ECO:0000259" key="2">
    <source>
        <dbReference type="Pfam" id="PF13966"/>
    </source>
</evidence>
<evidence type="ECO:0000259" key="1">
    <source>
        <dbReference type="Pfam" id="PF13456"/>
    </source>
</evidence>
<keyword evidence="4" id="KW-1185">Reference proteome</keyword>
<dbReference type="AlphaFoldDB" id="A0ABD1C983"/>
<feature type="domain" description="RNase H type-1" evidence="1">
    <location>
        <begin position="384"/>
        <end position="480"/>
    </location>
</feature>
<accession>A0ABD1C983</accession>
<name>A0ABD1C983_CARAN</name>
<dbReference type="InterPro" id="IPR044730">
    <property type="entry name" value="RNase_H-like_dom_plant"/>
</dbReference>
<dbReference type="CDD" id="cd06222">
    <property type="entry name" value="RNase_H_like"/>
    <property type="match status" value="1"/>
</dbReference>
<dbReference type="InterPro" id="IPR026960">
    <property type="entry name" value="RVT-Znf"/>
</dbReference>
<dbReference type="EMBL" id="JBANAX010000013">
    <property type="protein sequence ID" value="KAL1226048.1"/>
    <property type="molecule type" value="Genomic_DNA"/>
</dbReference>
<protein>
    <submittedName>
        <fullName evidence="3">Mitochondrial protein</fullName>
    </submittedName>
</protein>
<organism evidence="3 4">
    <name type="scientific">Cardamine amara subsp. amara</name>
    <dbReference type="NCBI Taxonomy" id="228776"/>
    <lineage>
        <taxon>Eukaryota</taxon>
        <taxon>Viridiplantae</taxon>
        <taxon>Streptophyta</taxon>
        <taxon>Embryophyta</taxon>
        <taxon>Tracheophyta</taxon>
        <taxon>Spermatophyta</taxon>
        <taxon>Magnoliopsida</taxon>
        <taxon>eudicotyledons</taxon>
        <taxon>Gunneridae</taxon>
        <taxon>Pentapetalae</taxon>
        <taxon>rosids</taxon>
        <taxon>malvids</taxon>
        <taxon>Brassicales</taxon>
        <taxon>Brassicaceae</taxon>
        <taxon>Cardamineae</taxon>
        <taxon>Cardamine</taxon>
    </lineage>
</organism>
<proteinExistence type="predicted"/>
<dbReference type="Proteomes" id="UP001558713">
    <property type="component" value="Unassembled WGS sequence"/>
</dbReference>
<feature type="domain" description="Reverse transcriptase zinc-binding" evidence="2">
    <location>
        <begin position="207"/>
        <end position="263"/>
    </location>
</feature>
<dbReference type="InterPro" id="IPR002156">
    <property type="entry name" value="RNaseH_domain"/>
</dbReference>
<comment type="caution">
    <text evidence="3">The sequence shown here is derived from an EMBL/GenBank/DDBJ whole genome shotgun (WGS) entry which is preliminary data.</text>
</comment>
<dbReference type="Pfam" id="PF13966">
    <property type="entry name" value="zf-RVT"/>
    <property type="match status" value="1"/>
</dbReference>
<gene>
    <name evidence="3" type="ORF">V5N11_009149</name>
</gene>